<dbReference type="Proteomes" id="UP000031737">
    <property type="component" value="Unassembled WGS sequence"/>
</dbReference>
<protein>
    <submittedName>
        <fullName evidence="2">Uncharacterized protein</fullName>
    </submittedName>
</protein>
<gene>
    <name evidence="2" type="ORF">TRSC58_05421</name>
</gene>
<feature type="region of interest" description="Disordered" evidence="1">
    <location>
        <begin position="180"/>
        <end position="249"/>
    </location>
</feature>
<dbReference type="OrthoDB" id="251054at2759"/>
<feature type="region of interest" description="Disordered" evidence="1">
    <location>
        <begin position="1"/>
        <end position="35"/>
    </location>
</feature>
<name>A0A061J0S8_TRYRA</name>
<dbReference type="VEuPathDB" id="TriTrypDB:TRSC58_05421"/>
<evidence type="ECO:0000313" key="3">
    <source>
        <dbReference type="Proteomes" id="UP000031737"/>
    </source>
</evidence>
<dbReference type="EMBL" id="AUPL01005421">
    <property type="protein sequence ID" value="ESL06897.1"/>
    <property type="molecule type" value="Genomic_DNA"/>
</dbReference>
<sequence>MRAAEEQPESGTARGQPPRTDAPHGSTPYNMKQSREYIVHGPTSTPYFTLRVAAEAAAVSPPLRGTVTSTRSPASVHTPGERRRDRKAFRASGSSARMRLPFLPVSSRRPDSLTLWLSSCALMQHRWRFIKKDEFGLMRSPRPTEEMAPKHVLHSENFAVCRLAKEYSFPPSDAVCRRRVSRSPDAHQRDELPSVPAQHSRLKNWGSRPVCLGETLQDDDGGAGNAAEGDASLSRDTAPAPSPIPTLALSPTVKLAPAVKAEVTSTTTEVTVEEGGTTAAAAEGRATPGGELKPIPPQPPSQAVPSAAPVTLSSTVADTVAVTRDRSPRRPSRTIAHAAQRLRDTLLTASFQRMVDDLAEATASGPEEKVALVRHARIFRELPLLSRYHEMHPLVELRPASQDFLRVKSSRTAAHEVNTCLRLSKQPLSREEATTALVREGMIQAATGHVASVSADDKCENGGSERGTVRDADVGRIGSLQC</sequence>
<reference evidence="2 3" key="1">
    <citation type="submission" date="2013-07" db="EMBL/GenBank/DDBJ databases">
        <authorList>
            <person name="Stoco P.H."/>
            <person name="Wagner G."/>
            <person name="Gerber A."/>
            <person name="Zaha A."/>
            <person name="Thompson C."/>
            <person name="Bartholomeu D.C."/>
            <person name="Luckemeyer D.D."/>
            <person name="Bahia D."/>
            <person name="Loreto E."/>
            <person name="Prestes E.B."/>
            <person name="Lima F.M."/>
            <person name="Rodrigues-Luiz G."/>
            <person name="Vallejo G.A."/>
            <person name="Filho J.F."/>
            <person name="Monteiro K.M."/>
            <person name="Tyler K.M."/>
            <person name="de Almeida L.G."/>
            <person name="Ortiz M.F."/>
            <person name="Siervo M.A."/>
            <person name="de Moraes M.H."/>
            <person name="Cunha O.L."/>
            <person name="Mendonca-Neto R."/>
            <person name="Silva R."/>
            <person name="Teixeira S.M."/>
            <person name="Murta S.M."/>
            <person name="Sincero T.C."/>
            <person name="Mendes T.A."/>
            <person name="Urmenyi T.P."/>
            <person name="Silva V.G."/>
            <person name="da Rocha W.D."/>
            <person name="Andersson B."/>
            <person name="Romanha A.J."/>
            <person name="Steindel M."/>
            <person name="de Vasconcelos A.T."/>
            <person name="Grisard E.C."/>
        </authorList>
    </citation>
    <scope>NUCLEOTIDE SEQUENCE [LARGE SCALE GENOMIC DNA]</scope>
    <source>
        <strain evidence="2 3">SC58</strain>
    </source>
</reference>
<dbReference type="AlphaFoldDB" id="A0A061J0S8"/>
<feature type="compositionally biased region" description="Polar residues" evidence="1">
    <location>
        <begin position="66"/>
        <end position="75"/>
    </location>
</feature>
<organism evidence="2 3">
    <name type="scientific">Trypanosoma rangeli SC58</name>
    <dbReference type="NCBI Taxonomy" id="429131"/>
    <lineage>
        <taxon>Eukaryota</taxon>
        <taxon>Discoba</taxon>
        <taxon>Euglenozoa</taxon>
        <taxon>Kinetoplastea</taxon>
        <taxon>Metakinetoplastina</taxon>
        <taxon>Trypanosomatida</taxon>
        <taxon>Trypanosomatidae</taxon>
        <taxon>Trypanosoma</taxon>
        <taxon>Herpetosoma</taxon>
    </lineage>
</organism>
<feature type="compositionally biased region" description="Basic and acidic residues" evidence="1">
    <location>
        <begin position="182"/>
        <end position="192"/>
    </location>
</feature>
<keyword evidence="3" id="KW-1185">Reference proteome</keyword>
<evidence type="ECO:0000256" key="1">
    <source>
        <dbReference type="SAM" id="MobiDB-lite"/>
    </source>
</evidence>
<comment type="caution">
    <text evidence="2">The sequence shown here is derived from an EMBL/GenBank/DDBJ whole genome shotgun (WGS) entry which is preliminary data.</text>
</comment>
<evidence type="ECO:0000313" key="2">
    <source>
        <dbReference type="EMBL" id="ESL06897.1"/>
    </source>
</evidence>
<proteinExistence type="predicted"/>
<accession>A0A061J0S8</accession>
<feature type="region of interest" description="Disordered" evidence="1">
    <location>
        <begin position="63"/>
        <end position="93"/>
    </location>
</feature>